<organism evidence="6 7">
    <name type="scientific">Wenxinia saemankumensis</name>
    <dbReference type="NCBI Taxonomy" id="1447782"/>
    <lineage>
        <taxon>Bacteria</taxon>
        <taxon>Pseudomonadati</taxon>
        <taxon>Pseudomonadota</taxon>
        <taxon>Alphaproteobacteria</taxon>
        <taxon>Rhodobacterales</taxon>
        <taxon>Roseobacteraceae</taxon>
        <taxon>Wenxinia</taxon>
    </lineage>
</organism>
<comment type="cofactor">
    <cofactor evidence="1">
        <name>a divalent metal cation</name>
        <dbReference type="ChEBI" id="CHEBI:60240"/>
    </cofactor>
</comment>
<evidence type="ECO:0000256" key="1">
    <source>
        <dbReference type="ARBA" id="ARBA00001968"/>
    </source>
</evidence>
<protein>
    <recommendedName>
        <fullName evidence="2">Putative 4-hydroxy-4-methyl-2-oxoglutarate aldolase</fullName>
    </recommendedName>
    <alternativeName>
        <fullName evidence="3">Regulator of ribonuclease activity homolog</fullName>
    </alternativeName>
    <alternativeName>
        <fullName evidence="4">RraA-like protein</fullName>
    </alternativeName>
</protein>
<evidence type="ECO:0000256" key="5">
    <source>
        <dbReference type="PIRSR" id="PIRSR605493-1"/>
    </source>
</evidence>
<feature type="binding site" evidence="5">
    <location>
        <position position="134"/>
    </location>
    <ligand>
        <name>substrate</name>
    </ligand>
</feature>
<dbReference type="RefSeq" id="WP_073334170.1">
    <property type="nucleotide sequence ID" value="NZ_FQYO01000008.1"/>
</dbReference>
<keyword evidence="5" id="KW-0460">Magnesium</keyword>
<sequence length="237" mass="25381">MTHDTATIGPDLLALLRRVDTPTVCNAIEVAQGRRGFDAFTRGTMIASDTSRAIVGYAVTARIAALAPPTEAPDIVRARRMDYYRAMAEAPKPSVAVVEDLDGEQAIGAFWGEVNTTIHKGFGLSGTLTNGVMRDLGDMAPDYPVIAGSIGPSHGFVHVREIGTPVTVFGLTVAPGDLVHADRHGALVIPPEVVDRLEGAIARMQETERLVLDPARREGFDFAAFEAAWTAFEKART</sequence>
<evidence type="ECO:0000313" key="7">
    <source>
        <dbReference type="Proteomes" id="UP000184292"/>
    </source>
</evidence>
<gene>
    <name evidence="6" type="ORF">SAMN05444417_3410</name>
</gene>
<dbReference type="SUPFAM" id="SSF89562">
    <property type="entry name" value="RraA-like"/>
    <property type="match status" value="1"/>
</dbReference>
<evidence type="ECO:0000313" key="6">
    <source>
        <dbReference type="EMBL" id="SHJ27039.1"/>
    </source>
</evidence>
<dbReference type="PANTHER" id="PTHR33254">
    <property type="entry name" value="4-HYDROXY-4-METHYL-2-OXOGLUTARATE ALDOLASE 3-RELATED"/>
    <property type="match status" value="1"/>
</dbReference>
<dbReference type="STRING" id="1447782.SAMN05444417_3410"/>
<evidence type="ECO:0000256" key="4">
    <source>
        <dbReference type="ARBA" id="ARBA00030169"/>
    </source>
</evidence>
<dbReference type="PANTHER" id="PTHR33254:SF4">
    <property type="entry name" value="4-HYDROXY-4-METHYL-2-OXOGLUTARATE ALDOLASE 3-RELATED"/>
    <property type="match status" value="1"/>
</dbReference>
<dbReference type="CDD" id="cd16841">
    <property type="entry name" value="RraA_family"/>
    <property type="match status" value="1"/>
</dbReference>
<reference evidence="6 7" key="1">
    <citation type="submission" date="2016-11" db="EMBL/GenBank/DDBJ databases">
        <authorList>
            <person name="Jaros S."/>
            <person name="Januszkiewicz K."/>
            <person name="Wedrychowicz H."/>
        </authorList>
    </citation>
    <scope>NUCLEOTIDE SEQUENCE [LARGE SCALE GENOMIC DNA]</scope>
    <source>
        <strain evidence="6 7">DSM 100565</strain>
    </source>
</reference>
<name>A0A1M6HXU6_9RHOB</name>
<feature type="binding site" evidence="5">
    <location>
        <position position="135"/>
    </location>
    <ligand>
        <name>Mg(2+)</name>
        <dbReference type="ChEBI" id="CHEBI:18420"/>
    </ligand>
</feature>
<comment type="cofactor">
    <cofactor evidence="5">
        <name>Mg(2+)</name>
        <dbReference type="ChEBI" id="CHEBI:18420"/>
    </cofactor>
</comment>
<evidence type="ECO:0000256" key="3">
    <source>
        <dbReference type="ARBA" id="ARBA00029596"/>
    </source>
</evidence>
<dbReference type="AlphaFoldDB" id="A0A1M6HXU6"/>
<dbReference type="EMBL" id="FQYO01000008">
    <property type="protein sequence ID" value="SHJ27039.1"/>
    <property type="molecule type" value="Genomic_DNA"/>
</dbReference>
<evidence type="ECO:0000256" key="2">
    <source>
        <dbReference type="ARBA" id="ARBA00016549"/>
    </source>
</evidence>
<keyword evidence="7" id="KW-1185">Reference proteome</keyword>
<keyword evidence="5" id="KW-0479">Metal-binding</keyword>
<dbReference type="InterPro" id="IPR005493">
    <property type="entry name" value="RraA/RraA-like"/>
</dbReference>
<dbReference type="Proteomes" id="UP000184292">
    <property type="component" value="Unassembled WGS sequence"/>
</dbReference>
<proteinExistence type="predicted"/>
<dbReference type="Gene3D" id="3.50.30.40">
    <property type="entry name" value="Ribonuclease E inhibitor RraA/RraA-like"/>
    <property type="match status" value="1"/>
</dbReference>
<dbReference type="GO" id="GO:0046872">
    <property type="term" value="F:metal ion binding"/>
    <property type="evidence" value="ECO:0007669"/>
    <property type="project" value="UniProtKB-KW"/>
</dbReference>
<accession>A0A1M6HXU6</accession>
<dbReference type="InterPro" id="IPR036704">
    <property type="entry name" value="RraA/RraA-like_sf"/>
</dbReference>
<dbReference type="Pfam" id="PF03737">
    <property type="entry name" value="RraA-like"/>
    <property type="match status" value="1"/>
</dbReference>